<feature type="compositionally biased region" description="Acidic residues" evidence="1">
    <location>
        <begin position="212"/>
        <end position="225"/>
    </location>
</feature>
<feature type="compositionally biased region" description="Acidic residues" evidence="1">
    <location>
        <begin position="259"/>
        <end position="270"/>
    </location>
</feature>
<evidence type="ECO:0000313" key="3">
    <source>
        <dbReference type="Proteomes" id="UP000249829"/>
    </source>
</evidence>
<feature type="region of interest" description="Disordered" evidence="1">
    <location>
        <begin position="204"/>
        <end position="279"/>
    </location>
</feature>
<reference evidence="2 3" key="1">
    <citation type="submission" date="2018-02" db="EMBL/GenBank/DDBJ databases">
        <title>The genomes of Aspergillus section Nigri reveals drivers in fungal speciation.</title>
        <authorList>
            <consortium name="DOE Joint Genome Institute"/>
            <person name="Vesth T.C."/>
            <person name="Nybo J."/>
            <person name="Theobald S."/>
            <person name="Brandl J."/>
            <person name="Frisvad J.C."/>
            <person name="Nielsen K.F."/>
            <person name="Lyhne E.K."/>
            <person name="Kogle M.E."/>
            <person name="Kuo A."/>
            <person name="Riley R."/>
            <person name="Clum A."/>
            <person name="Nolan M."/>
            <person name="Lipzen A."/>
            <person name="Salamov A."/>
            <person name="Henrissat B."/>
            <person name="Wiebenga A."/>
            <person name="De vries R.P."/>
            <person name="Grigoriev I.V."/>
            <person name="Mortensen U.H."/>
            <person name="Andersen M.R."/>
            <person name="Baker S.E."/>
        </authorList>
    </citation>
    <scope>NUCLEOTIDE SEQUENCE [LARGE SCALE GENOMIC DNA]</scope>
    <source>
        <strain evidence="2 3">CBS 115571</strain>
    </source>
</reference>
<evidence type="ECO:0000313" key="2">
    <source>
        <dbReference type="EMBL" id="PYI13966.1"/>
    </source>
</evidence>
<sequence length="279" mass="32751">MSRHFFVSAFQPELFDYTCCVVWVPTVYKYGACSSDMNLHPSTHQAQMPQSRHSTIVDRSKMVKYREGSSTLDNGRKIYWLICREEQTFGQYWRILEHHLERTFDRLRINHPQASTFYGMIRCGKYHQIYREVMIPEDENDPDHFVNGLYRIDINGRVAFHRVHDEKVLYDWLHSLPSADHDYDDDGIVVTEGDYGSDVVEEGEMEASHLDDDPEAEVVEEGEGEDPYRDDVYEIDAREEDEEDEFRPDDNDNSAIDLEIWDMDWDDNDEPNSVVSLSS</sequence>
<evidence type="ECO:0000256" key="1">
    <source>
        <dbReference type="SAM" id="MobiDB-lite"/>
    </source>
</evidence>
<protein>
    <submittedName>
        <fullName evidence="2">Uncharacterized protein</fullName>
    </submittedName>
</protein>
<accession>A0A2V5I2W7</accession>
<gene>
    <name evidence="2" type="ORF">BO99DRAFT_451377</name>
</gene>
<organism evidence="2 3">
    <name type="scientific">Aspergillus violaceofuscus (strain CBS 115571)</name>
    <dbReference type="NCBI Taxonomy" id="1450538"/>
    <lineage>
        <taxon>Eukaryota</taxon>
        <taxon>Fungi</taxon>
        <taxon>Dikarya</taxon>
        <taxon>Ascomycota</taxon>
        <taxon>Pezizomycotina</taxon>
        <taxon>Eurotiomycetes</taxon>
        <taxon>Eurotiomycetidae</taxon>
        <taxon>Eurotiales</taxon>
        <taxon>Aspergillaceae</taxon>
        <taxon>Aspergillus</taxon>
    </lineage>
</organism>
<dbReference type="OMA" id="WRILEHH"/>
<feature type="compositionally biased region" description="Acidic residues" evidence="1">
    <location>
        <begin position="237"/>
        <end position="247"/>
    </location>
</feature>
<dbReference type="EMBL" id="KZ825225">
    <property type="protein sequence ID" value="PYI13966.1"/>
    <property type="molecule type" value="Genomic_DNA"/>
</dbReference>
<dbReference type="Proteomes" id="UP000249829">
    <property type="component" value="Unassembled WGS sequence"/>
</dbReference>
<keyword evidence="3" id="KW-1185">Reference proteome</keyword>
<proteinExistence type="predicted"/>
<name>A0A2V5I2W7_ASPV1</name>
<feature type="compositionally biased region" description="Basic and acidic residues" evidence="1">
    <location>
        <begin position="226"/>
        <end position="236"/>
    </location>
</feature>
<dbReference type="AlphaFoldDB" id="A0A2V5I2W7"/>